<organism evidence="2 3">
    <name type="scientific">Didymella exigua CBS 183.55</name>
    <dbReference type="NCBI Taxonomy" id="1150837"/>
    <lineage>
        <taxon>Eukaryota</taxon>
        <taxon>Fungi</taxon>
        <taxon>Dikarya</taxon>
        <taxon>Ascomycota</taxon>
        <taxon>Pezizomycotina</taxon>
        <taxon>Dothideomycetes</taxon>
        <taxon>Pleosporomycetidae</taxon>
        <taxon>Pleosporales</taxon>
        <taxon>Pleosporineae</taxon>
        <taxon>Didymellaceae</taxon>
        <taxon>Didymella</taxon>
    </lineage>
</organism>
<accession>A0A6A5RJH8</accession>
<feature type="region of interest" description="Disordered" evidence="1">
    <location>
        <begin position="240"/>
        <end position="278"/>
    </location>
</feature>
<reference evidence="2" key="1">
    <citation type="journal article" date="2020" name="Stud. Mycol.">
        <title>101 Dothideomycetes genomes: a test case for predicting lifestyles and emergence of pathogens.</title>
        <authorList>
            <person name="Haridas S."/>
            <person name="Albert R."/>
            <person name="Binder M."/>
            <person name="Bloem J."/>
            <person name="Labutti K."/>
            <person name="Salamov A."/>
            <person name="Andreopoulos B."/>
            <person name="Baker S."/>
            <person name="Barry K."/>
            <person name="Bills G."/>
            <person name="Bluhm B."/>
            <person name="Cannon C."/>
            <person name="Castanera R."/>
            <person name="Culley D."/>
            <person name="Daum C."/>
            <person name="Ezra D."/>
            <person name="Gonzalez J."/>
            <person name="Henrissat B."/>
            <person name="Kuo A."/>
            <person name="Liang C."/>
            <person name="Lipzen A."/>
            <person name="Lutzoni F."/>
            <person name="Magnuson J."/>
            <person name="Mondo S."/>
            <person name="Nolan M."/>
            <person name="Ohm R."/>
            <person name="Pangilinan J."/>
            <person name="Park H.-J."/>
            <person name="Ramirez L."/>
            <person name="Alfaro M."/>
            <person name="Sun H."/>
            <person name="Tritt A."/>
            <person name="Yoshinaga Y."/>
            <person name="Zwiers L.-H."/>
            <person name="Turgeon B."/>
            <person name="Goodwin S."/>
            <person name="Spatafora J."/>
            <person name="Crous P."/>
            <person name="Grigoriev I."/>
        </authorList>
    </citation>
    <scope>NUCLEOTIDE SEQUENCE</scope>
    <source>
        <strain evidence="2">CBS 183.55</strain>
    </source>
</reference>
<dbReference type="OrthoDB" id="424402at2759"/>
<evidence type="ECO:0000256" key="1">
    <source>
        <dbReference type="SAM" id="MobiDB-lite"/>
    </source>
</evidence>
<feature type="region of interest" description="Disordered" evidence="1">
    <location>
        <begin position="1"/>
        <end position="69"/>
    </location>
</feature>
<feature type="compositionally biased region" description="Basic and acidic residues" evidence="1">
    <location>
        <begin position="184"/>
        <end position="207"/>
    </location>
</feature>
<name>A0A6A5RJH8_9PLEO</name>
<feature type="compositionally biased region" description="Low complexity" evidence="1">
    <location>
        <begin position="10"/>
        <end position="25"/>
    </location>
</feature>
<dbReference type="GeneID" id="54345203"/>
<evidence type="ECO:0000313" key="2">
    <source>
        <dbReference type="EMBL" id="KAF1928535.1"/>
    </source>
</evidence>
<proteinExistence type="predicted"/>
<gene>
    <name evidence="2" type="ORF">M421DRAFT_148437</name>
</gene>
<dbReference type="Proteomes" id="UP000800082">
    <property type="component" value="Unassembled WGS sequence"/>
</dbReference>
<evidence type="ECO:0000313" key="3">
    <source>
        <dbReference type="Proteomes" id="UP000800082"/>
    </source>
</evidence>
<dbReference type="AlphaFoldDB" id="A0A6A5RJH8"/>
<protein>
    <submittedName>
        <fullName evidence="2">Uncharacterized protein</fullName>
    </submittedName>
</protein>
<dbReference type="EMBL" id="ML978968">
    <property type="protein sequence ID" value="KAF1928535.1"/>
    <property type="molecule type" value="Genomic_DNA"/>
</dbReference>
<sequence>MPPRPSTLLASSPPATEPPTSENPTLPLLGAAAPTHGTKRKRTAAAEHTTRPHTPAPRADTVRGRGNDPRLYTPWLLLPARQRAYMEKRGTGGVVPVVWSKNQSVRGGVGALLRLLRPAGDADEKGEQAEIVVVSAQAGGTVKLVGILDVARRVLGDQGDKEGETKGEDRGWCVYTVLSSVRVPRREDGDGDKHGDGDRHEDKHGDGDKDEAEAKGQTNTLPVLSVWISRTSIPGWKSVFGEDRLRVSGEDQSRVSGEDQSRVSGEDQSRVSTPRQSS</sequence>
<dbReference type="RefSeq" id="XP_033448783.1">
    <property type="nucleotide sequence ID" value="XM_033587557.1"/>
</dbReference>
<feature type="region of interest" description="Disordered" evidence="1">
    <location>
        <begin position="183"/>
        <end position="219"/>
    </location>
</feature>
<feature type="compositionally biased region" description="Basic and acidic residues" evidence="1">
    <location>
        <begin position="240"/>
        <end position="269"/>
    </location>
</feature>
<keyword evidence="3" id="KW-1185">Reference proteome</keyword>